<dbReference type="AlphaFoldDB" id="A0A329MQN9"/>
<sequence length="318" mass="33705">MEVTLGLDIGGTNLKAGVVDREGNMLLYSNTPVEHDSQGSVSIDSIAGSARKLLEQLPSTCRVVGVGISTPGLLDTEGGIVHYAINLGWSDCPLGPLLSEKLQLPFVLESDIAAAAVGEQRMGSAKKLNRFLFISIGTGIGACFYSDGAFLTSPLGPVMNIGHMSVDYQGIPCGCGNVGCLEKYVSSAAMVARAERERRFEPTLINEMLESGHRMGVQVINQAALNGDPLSVRILSEAGVHLGGAIVNLVQLMGPGDIIVGGGVSLSREFFMESARRTVKNRLNSYYLKYLNIVNAEHPGKAGVYGAAALAFRFSENE</sequence>
<comment type="similarity">
    <text evidence="1">Belongs to the ROK (NagC/XylR) family.</text>
</comment>
<dbReference type="Gene3D" id="3.30.420.40">
    <property type="match status" value="2"/>
</dbReference>
<name>A0A329MQN9_9BACL</name>
<dbReference type="Pfam" id="PF00480">
    <property type="entry name" value="ROK"/>
    <property type="match status" value="1"/>
</dbReference>
<dbReference type="InterPro" id="IPR043129">
    <property type="entry name" value="ATPase_NBD"/>
</dbReference>
<organism evidence="2 3">
    <name type="scientific">Paenibacillus contaminans</name>
    <dbReference type="NCBI Taxonomy" id="450362"/>
    <lineage>
        <taxon>Bacteria</taxon>
        <taxon>Bacillati</taxon>
        <taxon>Bacillota</taxon>
        <taxon>Bacilli</taxon>
        <taxon>Bacillales</taxon>
        <taxon>Paenibacillaceae</taxon>
        <taxon>Paenibacillus</taxon>
    </lineage>
</organism>
<keyword evidence="3" id="KW-1185">Reference proteome</keyword>
<dbReference type="EMBL" id="QMFB01000006">
    <property type="protein sequence ID" value="RAV21073.1"/>
    <property type="molecule type" value="Genomic_DNA"/>
</dbReference>
<dbReference type="PANTHER" id="PTHR18964">
    <property type="entry name" value="ROK (REPRESSOR, ORF, KINASE) FAMILY"/>
    <property type="match status" value="1"/>
</dbReference>
<protein>
    <recommendedName>
        <fullName evidence="4">ROK family protein</fullName>
    </recommendedName>
</protein>
<evidence type="ECO:0000313" key="3">
    <source>
        <dbReference type="Proteomes" id="UP000250369"/>
    </source>
</evidence>
<dbReference type="Proteomes" id="UP000250369">
    <property type="component" value="Unassembled WGS sequence"/>
</dbReference>
<gene>
    <name evidence="2" type="ORF">DQG23_13420</name>
</gene>
<evidence type="ECO:0000256" key="1">
    <source>
        <dbReference type="ARBA" id="ARBA00006479"/>
    </source>
</evidence>
<proteinExistence type="inferred from homology"/>
<evidence type="ECO:0008006" key="4">
    <source>
        <dbReference type="Google" id="ProtNLM"/>
    </source>
</evidence>
<evidence type="ECO:0000313" key="2">
    <source>
        <dbReference type="EMBL" id="RAV21073.1"/>
    </source>
</evidence>
<reference evidence="2 3" key="1">
    <citation type="journal article" date="2009" name="Int. J. Syst. Evol. Microbiol.">
        <title>Paenibacillus contaminans sp. nov., isolated from a contaminated laboratory plate.</title>
        <authorList>
            <person name="Chou J.H."/>
            <person name="Lee J.H."/>
            <person name="Lin M.C."/>
            <person name="Chang P.S."/>
            <person name="Arun A.B."/>
            <person name="Young C.C."/>
            <person name="Chen W.M."/>
        </authorList>
    </citation>
    <scope>NUCLEOTIDE SEQUENCE [LARGE SCALE GENOMIC DNA]</scope>
    <source>
        <strain evidence="2 3">CKOBP-6</strain>
    </source>
</reference>
<dbReference type="SUPFAM" id="SSF53067">
    <property type="entry name" value="Actin-like ATPase domain"/>
    <property type="match status" value="1"/>
</dbReference>
<accession>A0A329MQN9</accession>
<comment type="caution">
    <text evidence="2">The sequence shown here is derived from an EMBL/GenBank/DDBJ whole genome shotgun (WGS) entry which is preliminary data.</text>
</comment>
<dbReference type="OrthoDB" id="9810372at2"/>
<dbReference type="RefSeq" id="WP_113031355.1">
    <property type="nucleotide sequence ID" value="NZ_QMFB01000006.1"/>
</dbReference>
<dbReference type="PANTHER" id="PTHR18964:SF149">
    <property type="entry name" value="BIFUNCTIONAL UDP-N-ACETYLGLUCOSAMINE 2-EPIMERASE_N-ACETYLMANNOSAMINE KINASE"/>
    <property type="match status" value="1"/>
</dbReference>
<dbReference type="InterPro" id="IPR000600">
    <property type="entry name" value="ROK"/>
</dbReference>